<comment type="caution">
    <text evidence="1">The sequence shown here is derived from an EMBL/GenBank/DDBJ whole genome shotgun (WGS) entry which is preliminary data.</text>
</comment>
<reference evidence="1" key="1">
    <citation type="submission" date="2019-08" db="EMBL/GenBank/DDBJ databases">
        <authorList>
            <person name="Kucharzyk K."/>
            <person name="Murdoch R.W."/>
            <person name="Higgins S."/>
            <person name="Loffler F."/>
        </authorList>
    </citation>
    <scope>NUCLEOTIDE SEQUENCE</scope>
</reference>
<name>A0A645HSP8_9ZZZZ</name>
<accession>A0A645HSP8</accession>
<evidence type="ECO:0000313" key="1">
    <source>
        <dbReference type="EMBL" id="MPN41502.1"/>
    </source>
</evidence>
<gene>
    <name evidence="1" type="ORF">SDC9_189054</name>
</gene>
<organism evidence="1">
    <name type="scientific">bioreactor metagenome</name>
    <dbReference type="NCBI Taxonomy" id="1076179"/>
    <lineage>
        <taxon>unclassified sequences</taxon>
        <taxon>metagenomes</taxon>
        <taxon>ecological metagenomes</taxon>
    </lineage>
</organism>
<protein>
    <submittedName>
        <fullName evidence="1">Uncharacterized protein</fullName>
    </submittedName>
</protein>
<proteinExistence type="predicted"/>
<dbReference type="AlphaFoldDB" id="A0A645HSP8"/>
<dbReference type="EMBL" id="VSSQ01098602">
    <property type="protein sequence ID" value="MPN41502.1"/>
    <property type="molecule type" value="Genomic_DNA"/>
</dbReference>
<sequence>MASFGLDLLRHLALEGIGLCALASGVFKDMHLVKMNLLHKGQSRLKFLLRFTGKTNHNIRGDGRIIKGAAHPFYNLRVLGRGVFAAHTA</sequence>